<proteinExistence type="predicted"/>
<organism evidence="2 3">
    <name type="scientific">Aspergillus sclerotioniger CBS 115572</name>
    <dbReference type="NCBI Taxonomy" id="1450535"/>
    <lineage>
        <taxon>Eukaryota</taxon>
        <taxon>Fungi</taxon>
        <taxon>Dikarya</taxon>
        <taxon>Ascomycota</taxon>
        <taxon>Pezizomycotina</taxon>
        <taxon>Eurotiomycetes</taxon>
        <taxon>Eurotiomycetidae</taxon>
        <taxon>Eurotiales</taxon>
        <taxon>Aspergillaceae</taxon>
        <taxon>Aspergillus</taxon>
        <taxon>Aspergillus subgen. Circumdati</taxon>
    </lineage>
</organism>
<protein>
    <recommendedName>
        <fullName evidence="4">Cytochrome c domain-containing protein</fullName>
    </recommendedName>
</protein>
<dbReference type="AlphaFoldDB" id="A0A317W5K3"/>
<feature type="chain" id="PRO_5016238808" description="Cytochrome c domain-containing protein" evidence="1">
    <location>
        <begin position="20"/>
        <end position="107"/>
    </location>
</feature>
<keyword evidence="3" id="KW-1185">Reference proteome</keyword>
<dbReference type="GeneID" id="37107912"/>
<dbReference type="Proteomes" id="UP000246702">
    <property type="component" value="Unassembled WGS sequence"/>
</dbReference>
<dbReference type="RefSeq" id="XP_025465691.1">
    <property type="nucleotide sequence ID" value="XM_025605769.1"/>
</dbReference>
<evidence type="ECO:0000313" key="2">
    <source>
        <dbReference type="EMBL" id="PWY81623.1"/>
    </source>
</evidence>
<gene>
    <name evidence="2" type="ORF">BO94DRAFT_146644</name>
</gene>
<comment type="caution">
    <text evidence="2">The sequence shown here is derived from an EMBL/GenBank/DDBJ whole genome shotgun (WGS) entry which is preliminary data.</text>
</comment>
<evidence type="ECO:0000256" key="1">
    <source>
        <dbReference type="SAM" id="SignalP"/>
    </source>
</evidence>
<feature type="signal peptide" evidence="1">
    <location>
        <begin position="1"/>
        <end position="19"/>
    </location>
</feature>
<dbReference type="EMBL" id="MSFK01000020">
    <property type="protein sequence ID" value="PWY81623.1"/>
    <property type="molecule type" value="Genomic_DNA"/>
</dbReference>
<name>A0A317W5K3_9EURO</name>
<keyword evidence="1" id="KW-0732">Signal</keyword>
<evidence type="ECO:0008006" key="4">
    <source>
        <dbReference type="Google" id="ProtNLM"/>
    </source>
</evidence>
<reference evidence="2 3" key="1">
    <citation type="submission" date="2016-12" db="EMBL/GenBank/DDBJ databases">
        <title>The genomes of Aspergillus section Nigri reveals drivers in fungal speciation.</title>
        <authorList>
            <consortium name="DOE Joint Genome Institute"/>
            <person name="Vesth T.C."/>
            <person name="Nybo J."/>
            <person name="Theobald S."/>
            <person name="Brandl J."/>
            <person name="Frisvad J.C."/>
            <person name="Nielsen K.F."/>
            <person name="Lyhne E.K."/>
            <person name="Kogle M.E."/>
            <person name="Kuo A."/>
            <person name="Riley R."/>
            <person name="Clum A."/>
            <person name="Nolan M."/>
            <person name="Lipzen A."/>
            <person name="Salamov A."/>
            <person name="Henrissat B."/>
            <person name="Wiebenga A."/>
            <person name="De Vries R.P."/>
            <person name="Grigoriev I.V."/>
            <person name="Mortensen U.H."/>
            <person name="Andersen M.R."/>
            <person name="Baker S.E."/>
        </authorList>
    </citation>
    <scope>NUCLEOTIDE SEQUENCE [LARGE SCALE GENOMIC DNA]</scope>
    <source>
        <strain evidence="2 3">CBS 115572</strain>
    </source>
</reference>
<accession>A0A317W5K3</accession>
<evidence type="ECO:0000313" key="3">
    <source>
        <dbReference type="Proteomes" id="UP000246702"/>
    </source>
</evidence>
<sequence length="107" mass="11906">MWISPLSFLLGILDPLAQILQFPTSFLGRPLLFPIITYGESAEQLNQDTQPVLLPNICNNNGNQTSDLTGIRPWLTSKEGNYVRGLRPSFETLRCSSCHGSTRTRGL</sequence>